<proteinExistence type="predicted"/>
<organism evidence="1 2">
    <name type="scientific">Brachionus plicatilis</name>
    <name type="common">Marine rotifer</name>
    <name type="synonym">Brachionus muelleri</name>
    <dbReference type="NCBI Taxonomy" id="10195"/>
    <lineage>
        <taxon>Eukaryota</taxon>
        <taxon>Metazoa</taxon>
        <taxon>Spiralia</taxon>
        <taxon>Gnathifera</taxon>
        <taxon>Rotifera</taxon>
        <taxon>Eurotatoria</taxon>
        <taxon>Monogononta</taxon>
        <taxon>Pseudotrocha</taxon>
        <taxon>Ploima</taxon>
        <taxon>Brachionidae</taxon>
        <taxon>Brachionus</taxon>
    </lineage>
</organism>
<name>A0A3M7RLF7_BRAPC</name>
<accession>A0A3M7RLF7</accession>
<reference evidence="1 2" key="1">
    <citation type="journal article" date="2018" name="Sci. Rep.">
        <title>Genomic signatures of local adaptation to the degree of environmental predictability in rotifers.</title>
        <authorList>
            <person name="Franch-Gras L."/>
            <person name="Hahn C."/>
            <person name="Garcia-Roger E.M."/>
            <person name="Carmona M.J."/>
            <person name="Serra M."/>
            <person name="Gomez A."/>
        </authorList>
    </citation>
    <scope>NUCLEOTIDE SEQUENCE [LARGE SCALE GENOMIC DNA]</scope>
    <source>
        <strain evidence="1">HYR1</strain>
    </source>
</reference>
<dbReference type="EMBL" id="REGN01003155">
    <property type="protein sequence ID" value="RNA24227.1"/>
    <property type="molecule type" value="Genomic_DNA"/>
</dbReference>
<dbReference type="Proteomes" id="UP000276133">
    <property type="component" value="Unassembled WGS sequence"/>
</dbReference>
<evidence type="ECO:0000313" key="2">
    <source>
        <dbReference type="Proteomes" id="UP000276133"/>
    </source>
</evidence>
<comment type="caution">
    <text evidence="1">The sequence shown here is derived from an EMBL/GenBank/DDBJ whole genome shotgun (WGS) entry which is preliminary data.</text>
</comment>
<dbReference type="AlphaFoldDB" id="A0A3M7RLF7"/>
<evidence type="ECO:0000313" key="1">
    <source>
        <dbReference type="EMBL" id="RNA24227.1"/>
    </source>
</evidence>
<protein>
    <submittedName>
        <fullName evidence="1">Uncharacterized protein</fullName>
    </submittedName>
</protein>
<gene>
    <name evidence="1" type="ORF">BpHYR1_049808</name>
</gene>
<keyword evidence="2" id="KW-1185">Reference proteome</keyword>
<sequence>MRLFSILLKPEEGHLVETCRDNLIFIRKLLKISENEFKKGKEISKIDLIKNLSRLANVFASIGPVLTNPFYIHNVEKCTSLSFNKGLDNKTVSPSTASYTIEITLKMHISKLIAYFDIAYHFHIRNLNSLI</sequence>